<keyword evidence="1" id="KW-0808">Transferase</keyword>
<evidence type="ECO:0000313" key="1">
    <source>
        <dbReference type="EMBL" id="SEW09195.1"/>
    </source>
</evidence>
<dbReference type="OrthoDB" id="9816424at2"/>
<dbReference type="CDD" id="cd11579">
    <property type="entry name" value="Glyco_tran_WbsX"/>
    <property type="match status" value="1"/>
</dbReference>
<sequence length="505" mass="59838">MQILAMYLPQFHNVEENNLWWGEGFTEWTTVKGSKPLFKEHNQPKVPLDQNYYNLLDKETMKWQAELMKQYEVDGICMYHYWFKNGRQILEKPAENLLKWKDIDMPFCFSWANETWARSWSNIREKNVWANTFECKEIKIENGILLEQKYGTEEDWKKHFEYLLPFFQDERYIKVDGKPLFLIYQSSLISCIKEMIEFWRKLSKEAGFPGIYIVGANCNGPAEKVVDATLYMEPGRSKELFKQQSGNSVYEIDYETIWNKILNTRKPTLKTYLGAFVGYDDTPRRGVEGTVITGTTPQKFAHYLTELMAQNTAWGNELVFLNAWNEWGEGMYLEPDQKHEYEYLEAIPYAKKNYEHRVVDYKKNIYDTETYDKKEFFRIQERSDKFEHYLNLLDDWMKLRESRIYLTEFLENAGFNNIGIYGLGTMGRHFLKEVLESQIKVSYIVDQQRDKLHADIPVYLPDEQLPNVDAIVVTSTFYYAEIVELLSEKGVKNIISLETIIKECG</sequence>
<keyword evidence="2" id="KW-1185">Reference proteome</keyword>
<dbReference type="Pfam" id="PF14307">
    <property type="entry name" value="Glyco_tran_WbsX"/>
    <property type="match status" value="1"/>
</dbReference>
<dbReference type="Gene3D" id="3.20.20.80">
    <property type="entry name" value="Glycosidases"/>
    <property type="match status" value="1"/>
</dbReference>
<dbReference type="InterPro" id="IPR036291">
    <property type="entry name" value="NAD(P)-bd_dom_sf"/>
</dbReference>
<dbReference type="PANTHER" id="PTHR41244:SF1">
    <property type="entry name" value="GLYCOSYLTRANSFERASE"/>
    <property type="match status" value="1"/>
</dbReference>
<name>A0A1I0P4B5_9FIRM</name>
<reference evidence="1 2" key="1">
    <citation type="submission" date="2016-10" db="EMBL/GenBank/DDBJ databases">
        <authorList>
            <person name="de Groot N.N."/>
        </authorList>
    </citation>
    <scope>NUCLEOTIDE SEQUENCE [LARGE SCALE GENOMIC DNA]</scope>
    <source>
        <strain evidence="1 2">DSM 9179</strain>
    </source>
</reference>
<dbReference type="PANTHER" id="PTHR41244">
    <property type="entry name" value="RHAMNAN SYNTHESIS F"/>
    <property type="match status" value="1"/>
</dbReference>
<dbReference type="AlphaFoldDB" id="A0A1I0P4B5"/>
<dbReference type="Proteomes" id="UP000199701">
    <property type="component" value="Unassembled WGS sequence"/>
</dbReference>
<evidence type="ECO:0000313" key="2">
    <source>
        <dbReference type="Proteomes" id="UP000199701"/>
    </source>
</evidence>
<dbReference type="GO" id="GO:0016740">
    <property type="term" value="F:transferase activity"/>
    <property type="evidence" value="ECO:0007669"/>
    <property type="project" value="UniProtKB-KW"/>
</dbReference>
<protein>
    <submittedName>
        <fullName evidence="1">Glycosyltransferase WbsX</fullName>
    </submittedName>
</protein>
<dbReference type="RefSeq" id="WP_092451953.1">
    <property type="nucleotide sequence ID" value="NZ_FOJI01000004.1"/>
</dbReference>
<dbReference type="STRING" id="99656.SAMN05421659_104152"/>
<organism evidence="1 2">
    <name type="scientific">[Clostridium] fimetarium</name>
    <dbReference type="NCBI Taxonomy" id="99656"/>
    <lineage>
        <taxon>Bacteria</taxon>
        <taxon>Bacillati</taxon>
        <taxon>Bacillota</taxon>
        <taxon>Clostridia</taxon>
        <taxon>Lachnospirales</taxon>
        <taxon>Lachnospiraceae</taxon>
    </lineage>
</organism>
<proteinExistence type="predicted"/>
<accession>A0A1I0P4B5</accession>
<dbReference type="EMBL" id="FOJI01000004">
    <property type="protein sequence ID" value="SEW09195.1"/>
    <property type="molecule type" value="Genomic_DNA"/>
</dbReference>
<dbReference type="InterPro" id="IPR032719">
    <property type="entry name" value="WbsX"/>
</dbReference>
<gene>
    <name evidence="1" type="ORF">SAMN05421659_104152</name>
</gene>
<dbReference type="SUPFAM" id="SSF51735">
    <property type="entry name" value="NAD(P)-binding Rossmann-fold domains"/>
    <property type="match status" value="1"/>
</dbReference>